<gene>
    <name evidence="1" type="ORF">AAH991_03430</name>
</gene>
<dbReference type="InterPro" id="IPR025335">
    <property type="entry name" value="DUF4241"/>
</dbReference>
<comment type="caution">
    <text evidence="1">The sequence shown here is derived from an EMBL/GenBank/DDBJ whole genome shotgun (WGS) entry which is preliminary data.</text>
</comment>
<name>A0ABV0AFM2_9ACTN</name>
<sequence length="387" mass="42715">MRKAAAGHLSEQVAAERDGRGEQYAVLVSAGRPWMMLEVAWGHGHWAVWLFDEQGRRTVKYDHRVLADDQIFLRHTCEWRYDSAEQAEFDARAWTRSRTFDPDGRCREILEPKGDRGGSRHTWPKADPGRLWFPMPVFGEWAFAHRYLSGLSPDAAVRVTGAPDAPERVTSPWRPPAPMRPRWLDRMFRQGERFALPRMGEVVMDVQPGPSLVMPTGRLVAADPGCVEDDTEAFTAAVPPGTYEVSLAVAAFVDDPEHRRVAGVKVVIADRQPVTWELALEPGQDPRLLGDGEFYGFGVDTGMGCLFDASAARALAAAGEDDDEFDRICDLVHEHVWAGIDVGPGANCVAFLSGWGDGAYPVWAGRDADGDVVCFVADMIILNDAAV</sequence>
<evidence type="ECO:0000313" key="1">
    <source>
        <dbReference type="EMBL" id="MEN3534142.1"/>
    </source>
</evidence>
<dbReference type="EMBL" id="JBDJAW010000002">
    <property type="protein sequence ID" value="MEN3534142.1"/>
    <property type="molecule type" value="Genomic_DNA"/>
</dbReference>
<dbReference type="RefSeq" id="WP_346224245.1">
    <property type="nucleotide sequence ID" value="NZ_JBDJAW010000002.1"/>
</dbReference>
<dbReference type="Pfam" id="PF14025">
    <property type="entry name" value="DUF4241"/>
    <property type="match status" value="1"/>
</dbReference>
<keyword evidence="2" id="KW-1185">Reference proteome</keyword>
<organism evidence="1 2">
    <name type="scientific">Microbispora maris</name>
    <dbReference type="NCBI Taxonomy" id="3144104"/>
    <lineage>
        <taxon>Bacteria</taxon>
        <taxon>Bacillati</taxon>
        <taxon>Actinomycetota</taxon>
        <taxon>Actinomycetes</taxon>
        <taxon>Streptosporangiales</taxon>
        <taxon>Streptosporangiaceae</taxon>
        <taxon>Microbispora</taxon>
    </lineage>
</organism>
<proteinExistence type="predicted"/>
<accession>A0ABV0AFM2</accession>
<evidence type="ECO:0000313" key="2">
    <source>
        <dbReference type="Proteomes" id="UP001447516"/>
    </source>
</evidence>
<dbReference type="Proteomes" id="UP001447516">
    <property type="component" value="Unassembled WGS sequence"/>
</dbReference>
<reference evidence="1 2" key="1">
    <citation type="submission" date="2024-05" db="EMBL/GenBank/DDBJ databases">
        <title>Microbispora sp.ZYX-F-249.</title>
        <authorList>
            <person name="Xie H."/>
        </authorList>
    </citation>
    <scope>NUCLEOTIDE SEQUENCE [LARGE SCALE GENOMIC DNA]</scope>
    <source>
        <strain evidence="1 2">ZYX-F-249</strain>
    </source>
</reference>
<protein>
    <submittedName>
        <fullName evidence="1">DUF4241 domain-containing protein</fullName>
    </submittedName>
</protein>